<reference evidence="2" key="1">
    <citation type="submission" date="2021-02" db="EMBL/GenBank/DDBJ databases">
        <authorList>
            <person name="Dougan E. K."/>
            <person name="Rhodes N."/>
            <person name="Thang M."/>
            <person name="Chan C."/>
        </authorList>
    </citation>
    <scope>NUCLEOTIDE SEQUENCE</scope>
</reference>
<dbReference type="AlphaFoldDB" id="A0A813ESB2"/>
<feature type="compositionally biased region" description="Polar residues" evidence="1">
    <location>
        <begin position="1"/>
        <end position="17"/>
    </location>
</feature>
<name>A0A813ESB2_POLGL</name>
<organism evidence="2 3">
    <name type="scientific">Polarella glacialis</name>
    <name type="common">Dinoflagellate</name>
    <dbReference type="NCBI Taxonomy" id="89957"/>
    <lineage>
        <taxon>Eukaryota</taxon>
        <taxon>Sar</taxon>
        <taxon>Alveolata</taxon>
        <taxon>Dinophyceae</taxon>
        <taxon>Suessiales</taxon>
        <taxon>Suessiaceae</taxon>
        <taxon>Polarella</taxon>
    </lineage>
</organism>
<keyword evidence="3" id="KW-1185">Reference proteome</keyword>
<protein>
    <submittedName>
        <fullName evidence="2">Uncharacterized protein</fullName>
    </submittedName>
</protein>
<dbReference type="EMBL" id="CAJNNV010015112">
    <property type="protein sequence ID" value="CAE8603212.1"/>
    <property type="molecule type" value="Genomic_DNA"/>
</dbReference>
<feature type="non-terminal residue" evidence="2">
    <location>
        <position position="104"/>
    </location>
</feature>
<comment type="caution">
    <text evidence="2">The sequence shown here is derived from an EMBL/GenBank/DDBJ whole genome shotgun (WGS) entry which is preliminary data.</text>
</comment>
<evidence type="ECO:0000313" key="2">
    <source>
        <dbReference type="EMBL" id="CAE8603212.1"/>
    </source>
</evidence>
<evidence type="ECO:0000313" key="3">
    <source>
        <dbReference type="Proteomes" id="UP000654075"/>
    </source>
</evidence>
<proteinExistence type="predicted"/>
<gene>
    <name evidence="2" type="ORF">PGLA1383_LOCUS21430</name>
</gene>
<accession>A0A813ESB2</accession>
<sequence length="104" mass="11483">MPQTCSRSNSAGSTRDSVSSDPRPPRLSAPSPRAMTDVVFNAFSELDSLLQAAQARSYRRRSQSAQAVLLRQPFETKTSVSEWLHEHGKCKPCAYQGLCRRGKG</sequence>
<dbReference type="Proteomes" id="UP000654075">
    <property type="component" value="Unassembled WGS sequence"/>
</dbReference>
<feature type="region of interest" description="Disordered" evidence="1">
    <location>
        <begin position="1"/>
        <end position="33"/>
    </location>
</feature>
<evidence type="ECO:0000256" key="1">
    <source>
        <dbReference type="SAM" id="MobiDB-lite"/>
    </source>
</evidence>